<dbReference type="PANTHER" id="PTHR31672">
    <property type="entry name" value="BNACNNG10540D PROTEIN"/>
    <property type="match status" value="1"/>
</dbReference>
<sequence length="218" mass="25135">MAELGYGDLVELILVRLDVKDLIRFKRVCKSWHSLITSPRFFLKIKLVHAYVVEQILVRSDVKDLIRFKRVCKSWHSLITSPRFVNQHLNLSRNKDRCNNELVHRRITCDHLVGSSNGLVCMTPENYSKVIVVNPLTKEARQLSSLPSRLQACWGFGYDAFSDDYKVIAGAKKGYYKTCLQVLSLKSNVWRSIGEVKYRFYTKIGILCNGALHWLAVD</sequence>
<evidence type="ECO:0000313" key="2">
    <source>
        <dbReference type="EMBL" id="KAF5820076.1"/>
    </source>
</evidence>
<dbReference type="CDD" id="cd22157">
    <property type="entry name" value="F-box_AtFBW1-like"/>
    <property type="match status" value="2"/>
</dbReference>
<dbReference type="Pfam" id="PF08268">
    <property type="entry name" value="FBA_3"/>
    <property type="match status" value="1"/>
</dbReference>
<name>A0A251VKP7_HELAN</name>
<dbReference type="EMBL" id="CM007891">
    <property type="protein sequence ID" value="OTG35552.1"/>
    <property type="molecule type" value="Genomic_DNA"/>
</dbReference>
<evidence type="ECO:0000313" key="4">
    <source>
        <dbReference type="Proteomes" id="UP000215914"/>
    </source>
</evidence>
<feature type="domain" description="F-box" evidence="1">
    <location>
        <begin position="8"/>
        <end position="45"/>
    </location>
</feature>
<proteinExistence type="predicted"/>
<dbReference type="EMBL" id="MNCJ02000317">
    <property type="protein sequence ID" value="KAF5820076.1"/>
    <property type="molecule type" value="Genomic_DNA"/>
</dbReference>
<feature type="domain" description="F-box" evidence="1">
    <location>
        <begin position="48"/>
        <end position="88"/>
    </location>
</feature>
<dbReference type="Proteomes" id="UP000215914">
    <property type="component" value="Chromosome 2"/>
</dbReference>
<dbReference type="SMART" id="SM00256">
    <property type="entry name" value="FBOX"/>
    <property type="match status" value="2"/>
</dbReference>
<dbReference type="InterPro" id="IPR036047">
    <property type="entry name" value="F-box-like_dom_sf"/>
</dbReference>
<dbReference type="InterPro" id="IPR001810">
    <property type="entry name" value="F-box_dom"/>
</dbReference>
<gene>
    <name evidence="3" type="ORF">HannXRQ_Chr02g0057981</name>
    <name evidence="2" type="ORF">HanXRQr2_Chr02g0084741</name>
</gene>
<evidence type="ECO:0000259" key="1">
    <source>
        <dbReference type="SMART" id="SM00256"/>
    </source>
</evidence>
<reference evidence="2 4" key="1">
    <citation type="journal article" date="2017" name="Nature">
        <title>The sunflower genome provides insights into oil metabolism, flowering and Asterid evolution.</title>
        <authorList>
            <person name="Badouin H."/>
            <person name="Gouzy J."/>
            <person name="Grassa C.J."/>
            <person name="Murat F."/>
            <person name="Staton S.E."/>
            <person name="Cottret L."/>
            <person name="Lelandais-Briere C."/>
            <person name="Owens G.L."/>
            <person name="Carrere S."/>
            <person name="Mayjonade B."/>
            <person name="Legrand L."/>
            <person name="Gill N."/>
            <person name="Kane N.C."/>
            <person name="Bowers J.E."/>
            <person name="Hubner S."/>
            <person name="Bellec A."/>
            <person name="Berard A."/>
            <person name="Berges H."/>
            <person name="Blanchet N."/>
            <person name="Boniface M.C."/>
            <person name="Brunel D."/>
            <person name="Catrice O."/>
            <person name="Chaidir N."/>
            <person name="Claudel C."/>
            <person name="Donnadieu C."/>
            <person name="Faraut T."/>
            <person name="Fievet G."/>
            <person name="Helmstetter N."/>
            <person name="King M."/>
            <person name="Knapp S.J."/>
            <person name="Lai Z."/>
            <person name="Le Paslier M.C."/>
            <person name="Lippi Y."/>
            <person name="Lorenzon L."/>
            <person name="Mandel J.R."/>
            <person name="Marage G."/>
            <person name="Marchand G."/>
            <person name="Marquand E."/>
            <person name="Bret-Mestries E."/>
            <person name="Morien E."/>
            <person name="Nambeesan S."/>
            <person name="Nguyen T."/>
            <person name="Pegot-Espagnet P."/>
            <person name="Pouilly N."/>
            <person name="Raftis F."/>
            <person name="Sallet E."/>
            <person name="Schiex T."/>
            <person name="Thomas J."/>
            <person name="Vandecasteele C."/>
            <person name="Vares D."/>
            <person name="Vear F."/>
            <person name="Vautrin S."/>
            <person name="Crespi M."/>
            <person name="Mangin B."/>
            <person name="Burke J.M."/>
            <person name="Salse J."/>
            <person name="Munos S."/>
            <person name="Vincourt P."/>
            <person name="Rieseberg L.H."/>
            <person name="Langlade N.B."/>
        </authorList>
    </citation>
    <scope>NUCLEOTIDE SEQUENCE [LARGE SCALE GENOMIC DNA]</scope>
    <source>
        <strain evidence="4">cv. SF193</strain>
        <tissue evidence="2">Leaves</tissue>
    </source>
</reference>
<evidence type="ECO:0000313" key="3">
    <source>
        <dbReference type="EMBL" id="OTG35552.1"/>
    </source>
</evidence>
<dbReference type="AlphaFoldDB" id="A0A251VKP7"/>
<dbReference type="Gene3D" id="1.20.1280.50">
    <property type="match status" value="2"/>
</dbReference>
<dbReference type="InterPro" id="IPR017451">
    <property type="entry name" value="F-box-assoc_interact_dom"/>
</dbReference>
<dbReference type="InterPro" id="IPR050796">
    <property type="entry name" value="SCF_F-box_component"/>
</dbReference>
<reference evidence="3" key="2">
    <citation type="submission" date="2017-02" db="EMBL/GenBank/DDBJ databases">
        <title>Sunflower complete genome.</title>
        <authorList>
            <person name="Langlade N."/>
            <person name="Munos S."/>
        </authorList>
    </citation>
    <scope>NUCLEOTIDE SEQUENCE [LARGE SCALE GENOMIC DNA]</scope>
    <source>
        <tissue evidence="3">Leaves</tissue>
    </source>
</reference>
<dbReference type="SUPFAM" id="SSF81383">
    <property type="entry name" value="F-box domain"/>
    <property type="match status" value="2"/>
</dbReference>
<dbReference type="PANTHER" id="PTHR31672:SF13">
    <property type="entry name" value="F-BOX PROTEIN CPR30-LIKE"/>
    <property type="match status" value="1"/>
</dbReference>
<dbReference type="Gramene" id="mRNA:HanXRQr2_Chr02g0084741">
    <property type="protein sequence ID" value="CDS:HanXRQr2_Chr02g0084741.1"/>
    <property type="gene ID" value="HanXRQr2_Chr02g0084741"/>
</dbReference>
<reference evidence="2" key="3">
    <citation type="submission" date="2020-06" db="EMBL/GenBank/DDBJ databases">
        <title>Helianthus annuus Genome sequencing and assembly Release 2.</title>
        <authorList>
            <person name="Gouzy J."/>
            <person name="Langlade N."/>
            <person name="Munos S."/>
        </authorList>
    </citation>
    <scope>NUCLEOTIDE SEQUENCE</scope>
    <source>
        <tissue evidence="2">Leaves</tissue>
    </source>
</reference>
<dbReference type="OrthoDB" id="591557at2759"/>
<dbReference type="InterPro" id="IPR011043">
    <property type="entry name" value="Gal_Oxase/kelch_b-propeller"/>
</dbReference>
<keyword evidence="4" id="KW-1185">Reference proteome</keyword>
<dbReference type="Pfam" id="PF00646">
    <property type="entry name" value="F-box"/>
    <property type="match status" value="2"/>
</dbReference>
<dbReference type="InterPro" id="IPR013187">
    <property type="entry name" value="F-box-assoc_dom_typ3"/>
</dbReference>
<dbReference type="OMA" id="QCISEDD"/>
<organism evidence="3 4">
    <name type="scientific">Helianthus annuus</name>
    <name type="common">Common sunflower</name>
    <dbReference type="NCBI Taxonomy" id="4232"/>
    <lineage>
        <taxon>Eukaryota</taxon>
        <taxon>Viridiplantae</taxon>
        <taxon>Streptophyta</taxon>
        <taxon>Embryophyta</taxon>
        <taxon>Tracheophyta</taxon>
        <taxon>Spermatophyta</taxon>
        <taxon>Magnoliopsida</taxon>
        <taxon>eudicotyledons</taxon>
        <taxon>Gunneridae</taxon>
        <taxon>Pentapetalae</taxon>
        <taxon>asterids</taxon>
        <taxon>campanulids</taxon>
        <taxon>Asterales</taxon>
        <taxon>Asteraceae</taxon>
        <taxon>Asteroideae</taxon>
        <taxon>Heliantheae alliance</taxon>
        <taxon>Heliantheae</taxon>
        <taxon>Helianthus</taxon>
    </lineage>
</organism>
<dbReference type="InParanoid" id="A0A251VKP7"/>
<accession>A0A251VKP7</accession>
<protein>
    <submittedName>
        <fullName evidence="2">F-box domain, galactose oxidase/kelch, beta-propeller, F-box associated interaction</fullName>
    </submittedName>
    <submittedName>
        <fullName evidence="3">Putative F-box domain-containing protein</fullName>
    </submittedName>
</protein>
<dbReference type="SUPFAM" id="SSF50965">
    <property type="entry name" value="Galactose oxidase, central domain"/>
    <property type="match status" value="1"/>
</dbReference>
<dbReference type="NCBIfam" id="TIGR01640">
    <property type="entry name" value="F_box_assoc_1"/>
    <property type="match status" value="1"/>
</dbReference>